<dbReference type="AlphaFoldDB" id="B9RPR1"/>
<sequence length="60" mass="6812">MNKQFEKEKGDEGTDKGKEEKKSEPKMSEDALLRQLKKSSLISSCVDVTLEELVPNQKKT</sequence>
<evidence type="ECO:0000313" key="2">
    <source>
        <dbReference type="EMBL" id="EEF46677.1"/>
    </source>
</evidence>
<feature type="region of interest" description="Disordered" evidence="1">
    <location>
        <begin position="1"/>
        <end position="32"/>
    </location>
</feature>
<dbReference type="Proteomes" id="UP000008311">
    <property type="component" value="Unassembled WGS sequence"/>
</dbReference>
<evidence type="ECO:0000313" key="3">
    <source>
        <dbReference type="Proteomes" id="UP000008311"/>
    </source>
</evidence>
<proteinExistence type="predicted"/>
<evidence type="ECO:0000256" key="1">
    <source>
        <dbReference type="SAM" id="MobiDB-lite"/>
    </source>
</evidence>
<organism evidence="2 3">
    <name type="scientific">Ricinus communis</name>
    <name type="common">Castor bean</name>
    <dbReference type="NCBI Taxonomy" id="3988"/>
    <lineage>
        <taxon>Eukaryota</taxon>
        <taxon>Viridiplantae</taxon>
        <taxon>Streptophyta</taxon>
        <taxon>Embryophyta</taxon>
        <taxon>Tracheophyta</taxon>
        <taxon>Spermatophyta</taxon>
        <taxon>Magnoliopsida</taxon>
        <taxon>eudicotyledons</taxon>
        <taxon>Gunneridae</taxon>
        <taxon>Pentapetalae</taxon>
        <taxon>rosids</taxon>
        <taxon>fabids</taxon>
        <taxon>Malpighiales</taxon>
        <taxon>Euphorbiaceae</taxon>
        <taxon>Acalyphoideae</taxon>
        <taxon>Acalypheae</taxon>
        <taxon>Ricinus</taxon>
    </lineage>
</organism>
<name>B9RPR1_RICCO</name>
<dbReference type="InParanoid" id="B9RPR1"/>
<gene>
    <name evidence="2" type="ORF">RCOM_1550110</name>
</gene>
<dbReference type="EMBL" id="EQ973796">
    <property type="protein sequence ID" value="EEF46677.1"/>
    <property type="molecule type" value="Genomic_DNA"/>
</dbReference>
<keyword evidence="3" id="KW-1185">Reference proteome</keyword>
<reference evidence="3" key="1">
    <citation type="journal article" date="2010" name="Nat. Biotechnol.">
        <title>Draft genome sequence of the oilseed species Ricinus communis.</title>
        <authorList>
            <person name="Chan A.P."/>
            <person name="Crabtree J."/>
            <person name="Zhao Q."/>
            <person name="Lorenzi H."/>
            <person name="Orvis J."/>
            <person name="Puiu D."/>
            <person name="Melake-Berhan A."/>
            <person name="Jones K.M."/>
            <person name="Redman J."/>
            <person name="Chen G."/>
            <person name="Cahoon E.B."/>
            <person name="Gedil M."/>
            <person name="Stanke M."/>
            <person name="Haas B.J."/>
            <person name="Wortman J.R."/>
            <person name="Fraser-Liggett C.M."/>
            <person name="Ravel J."/>
            <person name="Rabinowicz P.D."/>
        </authorList>
    </citation>
    <scope>NUCLEOTIDE SEQUENCE [LARGE SCALE GENOMIC DNA]</scope>
    <source>
        <strain evidence="3">cv. Hale</strain>
    </source>
</reference>
<protein>
    <submittedName>
        <fullName evidence="2">Uncharacterized protein</fullName>
    </submittedName>
</protein>
<accession>B9RPR1</accession>